<reference evidence="2 3" key="1">
    <citation type="submission" date="2018-12" db="EMBL/GenBank/DDBJ databases">
        <title>Glycomyces sp. YIM 121974 draft genome.</title>
        <authorList>
            <person name="Li Q."/>
        </authorList>
    </citation>
    <scope>NUCLEOTIDE SEQUENCE [LARGE SCALE GENOMIC DNA]</scope>
    <source>
        <strain evidence="2 3">YIM 121974</strain>
    </source>
</reference>
<feature type="region of interest" description="Disordered" evidence="1">
    <location>
        <begin position="1"/>
        <end position="21"/>
    </location>
</feature>
<dbReference type="Pfam" id="PF15594">
    <property type="entry name" value="Imm50"/>
    <property type="match status" value="1"/>
</dbReference>
<sequence>MHGSFLPAQAHSSKRPRIPLAGGGDNAAVQWTDHVDLSEGVLKVFGGRAPNLDRVEIREVVIEDGRMIRLRFDLAEYPEHPPAKWAAREANTVQIDLGLGDLSQLAVTGVLEPAVGDVTIAAVSPGGVAVTAAVRAFRLEAAGTFAWIRRCSAYTRGTSL</sequence>
<comment type="caution">
    <text evidence="2">The sequence shown here is derived from an EMBL/GenBank/DDBJ whole genome shotgun (WGS) entry which is preliminary data.</text>
</comment>
<evidence type="ECO:0000256" key="1">
    <source>
        <dbReference type="SAM" id="MobiDB-lite"/>
    </source>
</evidence>
<keyword evidence="3" id="KW-1185">Reference proteome</keyword>
<dbReference type="Proteomes" id="UP000277256">
    <property type="component" value="Unassembled WGS sequence"/>
</dbReference>
<accession>A0A426V325</accession>
<proteinExistence type="predicted"/>
<evidence type="ECO:0000313" key="3">
    <source>
        <dbReference type="Proteomes" id="UP000277256"/>
    </source>
</evidence>
<name>A0A426V325_9ACTN</name>
<gene>
    <name evidence="2" type="ORF">EIW28_00560</name>
</gene>
<dbReference type="AlphaFoldDB" id="A0A426V325"/>
<organism evidence="2 3">
    <name type="scientific">Glycomyces terrestris</name>
    <dbReference type="NCBI Taxonomy" id="2493553"/>
    <lineage>
        <taxon>Bacteria</taxon>
        <taxon>Bacillati</taxon>
        <taxon>Actinomycetota</taxon>
        <taxon>Actinomycetes</taxon>
        <taxon>Glycomycetales</taxon>
        <taxon>Glycomycetaceae</taxon>
        <taxon>Glycomyces</taxon>
    </lineage>
</organism>
<evidence type="ECO:0000313" key="2">
    <source>
        <dbReference type="EMBL" id="RRS01309.1"/>
    </source>
</evidence>
<dbReference type="InterPro" id="IPR028957">
    <property type="entry name" value="Imm50"/>
</dbReference>
<protein>
    <submittedName>
        <fullName evidence="2">Uncharacterized protein</fullName>
    </submittedName>
</protein>
<dbReference type="EMBL" id="RSEB01000001">
    <property type="protein sequence ID" value="RRS01309.1"/>
    <property type="molecule type" value="Genomic_DNA"/>
</dbReference>